<dbReference type="EMBL" id="JAUSSU010000017">
    <property type="protein sequence ID" value="MDQ0116265.1"/>
    <property type="molecule type" value="Genomic_DNA"/>
</dbReference>
<name>A0ABT9U9E0_PAEHA</name>
<comment type="caution">
    <text evidence="2">The sequence shown here is derived from an EMBL/GenBank/DDBJ whole genome shotgun (WGS) entry which is preliminary data.</text>
</comment>
<evidence type="ECO:0000313" key="2">
    <source>
        <dbReference type="EMBL" id="MDQ0116265.1"/>
    </source>
</evidence>
<feature type="transmembrane region" description="Helical" evidence="1">
    <location>
        <begin position="54"/>
        <end position="85"/>
    </location>
</feature>
<keyword evidence="1" id="KW-0472">Membrane</keyword>
<dbReference type="Proteomes" id="UP001229346">
    <property type="component" value="Unassembled WGS sequence"/>
</dbReference>
<keyword evidence="3" id="KW-1185">Reference proteome</keyword>
<keyword evidence="1" id="KW-0812">Transmembrane</keyword>
<keyword evidence="1" id="KW-1133">Transmembrane helix</keyword>
<sequence length="182" mass="21306">MTNPAFSIHYRYTLLGSFQQIWSELFGKHPYRVLANAIITICGLLLAINTKELLITISMLCWLVTIYFGLKLIASLVLVPLFFYLRMRKHGEVYMAYSVNGVEMKTNKESGIKEWGHYKQINVNESSFQMVRRDNIDTHKISRSVFKDDAEFQRFHTFVQQRLRMAETRLAVERQSETEVEG</sequence>
<evidence type="ECO:0000313" key="3">
    <source>
        <dbReference type="Proteomes" id="UP001229346"/>
    </source>
</evidence>
<gene>
    <name evidence="2" type="ORF">J2T15_005741</name>
</gene>
<evidence type="ECO:0000256" key="1">
    <source>
        <dbReference type="SAM" id="Phobius"/>
    </source>
</evidence>
<proteinExistence type="predicted"/>
<accession>A0ABT9U9E0</accession>
<feature type="transmembrane region" description="Helical" evidence="1">
    <location>
        <begin position="31"/>
        <end position="48"/>
    </location>
</feature>
<reference evidence="2 3" key="1">
    <citation type="submission" date="2023-07" db="EMBL/GenBank/DDBJ databases">
        <title>Sorghum-associated microbial communities from plants grown in Nebraska, USA.</title>
        <authorList>
            <person name="Schachtman D."/>
        </authorList>
    </citation>
    <scope>NUCLEOTIDE SEQUENCE [LARGE SCALE GENOMIC DNA]</scope>
    <source>
        <strain evidence="2 3">CC482</strain>
    </source>
</reference>
<organism evidence="2 3">
    <name type="scientific">Paenibacillus harenae</name>
    <dbReference type="NCBI Taxonomy" id="306543"/>
    <lineage>
        <taxon>Bacteria</taxon>
        <taxon>Bacillati</taxon>
        <taxon>Bacillota</taxon>
        <taxon>Bacilli</taxon>
        <taxon>Bacillales</taxon>
        <taxon>Paenibacillaceae</taxon>
        <taxon>Paenibacillus</taxon>
    </lineage>
</organism>
<protein>
    <recommendedName>
        <fullName evidence="4">YcxB family protein</fullName>
    </recommendedName>
</protein>
<evidence type="ECO:0008006" key="4">
    <source>
        <dbReference type="Google" id="ProtNLM"/>
    </source>
</evidence>